<dbReference type="GO" id="GO:0019722">
    <property type="term" value="P:calcium-mediated signaling"/>
    <property type="evidence" value="ECO:0007669"/>
    <property type="project" value="TreeGrafter"/>
</dbReference>
<reference evidence="20 21" key="1">
    <citation type="submission" date="2015-01" db="EMBL/GenBank/DDBJ databases">
        <title>Evolution of Trichinella species and genotypes.</title>
        <authorList>
            <person name="Korhonen P.K."/>
            <person name="Edoardo P."/>
            <person name="Giuseppe L.R."/>
            <person name="Gasser R.B."/>
        </authorList>
    </citation>
    <scope>NUCLEOTIDE SEQUENCE [LARGE SCALE GENOMIC DNA]</scope>
    <source>
        <strain evidence="20">ISS1029</strain>
    </source>
</reference>
<dbReference type="Pfam" id="PF17817">
    <property type="entry name" value="PDZ_5"/>
    <property type="match status" value="1"/>
</dbReference>
<feature type="compositionally biased region" description="Low complexity" evidence="17">
    <location>
        <begin position="1018"/>
        <end position="1030"/>
    </location>
</feature>
<keyword evidence="3" id="KW-0963">Cytoplasm</keyword>
<evidence type="ECO:0000256" key="4">
    <source>
        <dbReference type="ARBA" id="ARBA00022553"/>
    </source>
</evidence>
<feature type="coiled-coil region" evidence="16">
    <location>
        <begin position="808"/>
        <end position="913"/>
    </location>
</feature>
<evidence type="ECO:0000256" key="9">
    <source>
        <dbReference type="ARBA" id="ARBA00023203"/>
    </source>
</evidence>
<dbReference type="SUPFAM" id="SSF47769">
    <property type="entry name" value="SAM/Pointed domain"/>
    <property type="match status" value="1"/>
</dbReference>
<evidence type="ECO:0000256" key="7">
    <source>
        <dbReference type="ARBA" id="ARBA00023018"/>
    </source>
</evidence>
<dbReference type="GO" id="GO:0007015">
    <property type="term" value="P:actin filament organization"/>
    <property type="evidence" value="ECO:0007669"/>
    <property type="project" value="TreeGrafter"/>
</dbReference>
<comment type="caution">
    <text evidence="20">The sequence shown here is derived from an EMBL/GenBank/DDBJ whole genome shotgun (WGS) entry which is preliminary data.</text>
</comment>
<evidence type="ECO:0000256" key="8">
    <source>
        <dbReference type="ARBA" id="ARBA00023054"/>
    </source>
</evidence>
<dbReference type="InterPro" id="IPR043446">
    <property type="entry name" value="Neurabin-like"/>
</dbReference>
<dbReference type="SMART" id="SM00454">
    <property type="entry name" value="SAM"/>
    <property type="match status" value="1"/>
</dbReference>
<dbReference type="SUPFAM" id="SSF50156">
    <property type="entry name" value="PDZ domain-like"/>
    <property type="match status" value="1"/>
</dbReference>
<evidence type="ECO:0000256" key="17">
    <source>
        <dbReference type="SAM" id="MobiDB-lite"/>
    </source>
</evidence>
<dbReference type="FunFam" id="2.30.42.10:FF:000010">
    <property type="entry name" value="Neurabin-1 isoform 1"/>
    <property type="match status" value="1"/>
</dbReference>
<evidence type="ECO:0000256" key="6">
    <source>
        <dbReference type="ARBA" id="ARBA00022902"/>
    </source>
</evidence>
<feature type="compositionally biased region" description="Polar residues" evidence="17">
    <location>
        <begin position="367"/>
        <end position="376"/>
    </location>
</feature>
<keyword evidence="5" id="KW-0221">Differentiation</keyword>
<dbReference type="PROSITE" id="PS50106">
    <property type="entry name" value="PDZ"/>
    <property type="match status" value="1"/>
</dbReference>
<dbReference type="InterPro" id="IPR013761">
    <property type="entry name" value="SAM/pointed_sf"/>
</dbReference>
<evidence type="ECO:0000256" key="12">
    <source>
        <dbReference type="ARBA" id="ARBA00067399"/>
    </source>
</evidence>
<accession>A0A0V1HM65</accession>
<feature type="domain" description="SAM" evidence="18">
    <location>
        <begin position="1099"/>
        <end position="1162"/>
    </location>
</feature>
<dbReference type="GO" id="GO:0051015">
    <property type="term" value="F:actin filament binding"/>
    <property type="evidence" value="ECO:0007669"/>
    <property type="project" value="TreeGrafter"/>
</dbReference>
<dbReference type="AlphaFoldDB" id="A0A0V1HM65"/>
<dbReference type="STRING" id="268475.A0A0V1HM65"/>
<gene>
    <name evidence="20" type="primary">Ppp1r9a</name>
    <name evidence="20" type="ORF">T11_2610</name>
</gene>
<keyword evidence="4" id="KW-0597">Phosphoprotein</keyword>
<proteinExistence type="predicted"/>
<dbReference type="PROSITE" id="PS50105">
    <property type="entry name" value="SAM_DOMAIN"/>
    <property type="match status" value="1"/>
</dbReference>
<evidence type="ECO:0000256" key="16">
    <source>
        <dbReference type="SAM" id="Coils"/>
    </source>
</evidence>
<dbReference type="InterPro" id="IPR001478">
    <property type="entry name" value="PDZ"/>
</dbReference>
<dbReference type="GO" id="GO:0030425">
    <property type="term" value="C:dendrite"/>
    <property type="evidence" value="ECO:0007669"/>
    <property type="project" value="TreeGrafter"/>
</dbReference>
<dbReference type="InterPro" id="IPR036034">
    <property type="entry name" value="PDZ_sf"/>
</dbReference>
<feature type="compositionally biased region" description="Polar residues" evidence="17">
    <location>
        <begin position="1031"/>
        <end position="1040"/>
    </location>
</feature>
<feature type="domain" description="PDZ" evidence="19">
    <location>
        <begin position="569"/>
        <end position="657"/>
    </location>
</feature>
<keyword evidence="6" id="KW-0524">Neurogenesis</keyword>
<feature type="region of interest" description="Disordered" evidence="17">
    <location>
        <begin position="1018"/>
        <end position="1041"/>
    </location>
</feature>
<dbReference type="EMBL" id="JYDP01000045">
    <property type="protein sequence ID" value="KRZ11891.1"/>
    <property type="molecule type" value="Genomic_DNA"/>
</dbReference>
<evidence type="ECO:0000256" key="14">
    <source>
        <dbReference type="ARBA" id="ARBA00077125"/>
    </source>
</evidence>
<dbReference type="GO" id="GO:0005737">
    <property type="term" value="C:cytoplasm"/>
    <property type="evidence" value="ECO:0007669"/>
    <property type="project" value="TreeGrafter"/>
</dbReference>
<dbReference type="CDD" id="cd06790">
    <property type="entry name" value="PDZ_neurabin-like"/>
    <property type="match status" value="1"/>
</dbReference>
<evidence type="ECO:0000256" key="2">
    <source>
        <dbReference type="ARBA" id="ARBA00022473"/>
    </source>
</evidence>
<evidence type="ECO:0000256" key="1">
    <source>
        <dbReference type="ARBA" id="ARBA00004245"/>
    </source>
</evidence>
<name>A0A0V1HM65_9BILA</name>
<evidence type="ECO:0000256" key="11">
    <source>
        <dbReference type="ARBA" id="ARBA00034103"/>
    </source>
</evidence>
<protein>
    <recommendedName>
        <fullName evidence="12">Neurabin-1</fullName>
    </recommendedName>
    <alternativeName>
        <fullName evidence="14">Neurabin-I</fullName>
    </alternativeName>
    <alternativeName>
        <fullName evidence="13">Neural tissue-specific F-actin-binding protein I</fullName>
    </alternativeName>
    <alternativeName>
        <fullName evidence="15">Protein phosphatase 1 regulatory subunit 9A</fullName>
    </alternativeName>
</protein>
<dbReference type="PANTHER" id="PTHR16154">
    <property type="entry name" value="NEURABIN"/>
    <property type="match status" value="1"/>
</dbReference>
<dbReference type="Gene3D" id="1.10.150.50">
    <property type="entry name" value="Transcription Factor, Ets-1"/>
    <property type="match status" value="1"/>
</dbReference>
<keyword evidence="10" id="KW-0206">Cytoskeleton</keyword>
<dbReference type="OrthoDB" id="62701at2759"/>
<dbReference type="Pfam" id="PF00595">
    <property type="entry name" value="PDZ"/>
    <property type="match status" value="1"/>
</dbReference>
<dbReference type="GO" id="GO:0015629">
    <property type="term" value="C:actin cytoskeleton"/>
    <property type="evidence" value="ECO:0007669"/>
    <property type="project" value="TreeGrafter"/>
</dbReference>
<evidence type="ECO:0000256" key="13">
    <source>
        <dbReference type="ARBA" id="ARBA00076637"/>
    </source>
</evidence>
<dbReference type="InterPro" id="IPR001660">
    <property type="entry name" value="SAM"/>
</dbReference>
<keyword evidence="9" id="KW-0009">Actin-binding</keyword>
<keyword evidence="2" id="KW-0217">Developmental protein</keyword>
<organism evidence="20 21">
    <name type="scientific">Trichinella zimbabwensis</name>
    <dbReference type="NCBI Taxonomy" id="268475"/>
    <lineage>
        <taxon>Eukaryota</taxon>
        <taxon>Metazoa</taxon>
        <taxon>Ecdysozoa</taxon>
        <taxon>Nematoda</taxon>
        <taxon>Enoplea</taxon>
        <taxon>Dorylaimia</taxon>
        <taxon>Trichinellida</taxon>
        <taxon>Trichinellidae</taxon>
        <taxon>Trichinella</taxon>
    </lineage>
</organism>
<evidence type="ECO:0000259" key="19">
    <source>
        <dbReference type="PROSITE" id="PS50106"/>
    </source>
</evidence>
<evidence type="ECO:0000259" key="18">
    <source>
        <dbReference type="PROSITE" id="PS50105"/>
    </source>
</evidence>
<dbReference type="FunFam" id="1.10.150.50:FF:000008">
    <property type="entry name" value="Neurabin-1 isoform 1-like protein"/>
    <property type="match status" value="1"/>
</dbReference>
<dbReference type="SMART" id="SM00228">
    <property type="entry name" value="PDZ"/>
    <property type="match status" value="1"/>
</dbReference>
<feature type="region of interest" description="Disordered" evidence="17">
    <location>
        <begin position="352"/>
        <end position="376"/>
    </location>
</feature>
<keyword evidence="7" id="KW-0770">Synapse</keyword>
<evidence type="ECO:0000313" key="20">
    <source>
        <dbReference type="EMBL" id="KRZ11891.1"/>
    </source>
</evidence>
<keyword evidence="21" id="KW-1185">Reference proteome</keyword>
<dbReference type="Proteomes" id="UP000055024">
    <property type="component" value="Unassembled WGS sequence"/>
</dbReference>
<dbReference type="Pfam" id="PF00536">
    <property type="entry name" value="SAM_1"/>
    <property type="match status" value="1"/>
</dbReference>
<dbReference type="InterPro" id="IPR040645">
    <property type="entry name" value="Neurabin-1/2_PDZ"/>
</dbReference>
<evidence type="ECO:0000256" key="5">
    <source>
        <dbReference type="ARBA" id="ARBA00022782"/>
    </source>
</evidence>
<dbReference type="GO" id="GO:0014069">
    <property type="term" value="C:postsynaptic density"/>
    <property type="evidence" value="ECO:0007669"/>
    <property type="project" value="TreeGrafter"/>
</dbReference>
<evidence type="ECO:0000256" key="15">
    <source>
        <dbReference type="ARBA" id="ARBA00082439"/>
    </source>
</evidence>
<keyword evidence="8 16" id="KW-0175">Coiled coil</keyword>
<dbReference type="GO" id="GO:0031175">
    <property type="term" value="P:neuron projection development"/>
    <property type="evidence" value="ECO:0007669"/>
    <property type="project" value="TreeGrafter"/>
</dbReference>
<dbReference type="Gene3D" id="2.30.42.10">
    <property type="match status" value="1"/>
</dbReference>
<evidence type="ECO:0000256" key="10">
    <source>
        <dbReference type="ARBA" id="ARBA00023212"/>
    </source>
</evidence>
<evidence type="ECO:0000256" key="3">
    <source>
        <dbReference type="ARBA" id="ARBA00022490"/>
    </source>
</evidence>
<feature type="region of interest" description="Disordered" evidence="17">
    <location>
        <begin position="779"/>
        <end position="803"/>
    </location>
</feature>
<dbReference type="PANTHER" id="PTHR16154:SF6">
    <property type="entry name" value="SPINOPHILIN, ISOFORM J"/>
    <property type="match status" value="1"/>
</dbReference>
<evidence type="ECO:0000313" key="21">
    <source>
        <dbReference type="Proteomes" id="UP000055024"/>
    </source>
</evidence>
<comment type="subcellular location">
    <subcellularLocation>
        <location evidence="1">Cytoplasm</location>
        <location evidence="1">Cytoskeleton</location>
    </subcellularLocation>
    <subcellularLocation>
        <location evidence="11">Synapse</location>
    </subcellularLocation>
</comment>
<sequence>MNVIEDKLMLASVQICTVCRGQRPPTNFSFCHLLRIVCQAHTCKHCDWSFVIVLCAFTFFRPLLLLANYSFVDSVTKKANAGAIATSTYVKHEQFSTSSKQANNSLWSSINNTKNTTKLCASWPLWSSLYPCHKHPCCVLVKHFLARGFGVVSFIHISLQHSQALLIACYYLRPILLNNTLNTFIQQHMLLTQQFAFKLTTANADFVPVSSSVMRREAAAMVEMCTSLSSSSSSSSSAAVIDSSVDFTSAKALFERLERASQAEALKKPSAPPVPPKPNKLLSTNYVDLVPGQQANDQLHNPILEMNREFNRLVSAMEHADTDYNNKPINKLSAGGNGTSTAIVGQALLTTEEEEEEEQAVADQHHPTTSNIPQQNNCDHIVASKEYEPYWRSYSWYARRYGSENIPMLNNPVVFSSLNNYFNNKETIHPTCKSSSPLESPKNTSEAVYRKEIGSFSAEKSQLKLTSASNNGHIEELHSTGELHLLADSHFWVEIPGVGVDEFETTSSSSTDSDSEPRECKVKFSTEPIKVYSTYGVSEYDRRNDDVDPIAASAEYELERRLETMNIFEVDILKGSEGLGFSIIGMGVGADAGLEKLGIFVKSISPDGAVAVDGRIQVCDQIVEVDGKSLIGVSQSYAAAVLRGTSGLVHFKIGRENDPENGEIMALIRQSFEQDKQYQQQRQHTSCDNAAVPLTLDCDLRKDPFFANRLSQQLTATTTTTPTTITATVDSYACWELGNGFRGRPSKIHTFYMPDPALSDTPQFGNLMQNLKNAFNQETENGSGQIGGSKRGTAYDSEDEDESLMKTKETVASEINSVQIKLSQLESELVETKQETERFQAMLMDARNQYSDLEQKYLEATLLIKDYQDREKQLSEPALAELKLRDEHYNKLIDQLKNKINDLQQQWLEAQQKRASLIDDSTKRDTDLSPALAYQPNNFGGEHKTTIQVPASSGQELSLLHTIAEPDSPKAIGSGQKIETDYHQLMCQQRIEELTEQQRSLTNTNCCLQSPKIEISRYSSSNRSSSSSSSTNVKQQTGSLERSIFRSPVSARKITKMLLRRKATAPSSSSSTCIQDPEIGMFITTATDDMDKNIEVLTWNCDDVGQFLKSVGLEKYVPEFAINAIDGPKFLSLDGSKLKAIGIQNHADRALIKKRVKDLKTSVLKERKHFEKEQQTKLPLYNKGIHHHCCI</sequence>
<dbReference type="CDD" id="cd09512">
    <property type="entry name" value="SAM_Neurabin-like"/>
    <property type="match status" value="1"/>
</dbReference>